<reference evidence="2" key="1">
    <citation type="submission" date="2022-08" db="EMBL/GenBank/DDBJ databases">
        <title>Novel Bdellovibrio Species Isolated from Svalbard: Designation Bdellovibrio svalbardensis.</title>
        <authorList>
            <person name="Mitchell R.J."/>
            <person name="Choi S.Y."/>
        </authorList>
    </citation>
    <scope>NUCLEOTIDE SEQUENCE</scope>
    <source>
        <strain evidence="2">PAP01</strain>
    </source>
</reference>
<dbReference type="RefSeq" id="WP_277577557.1">
    <property type="nucleotide sequence ID" value="NZ_JANRMI010000002.1"/>
</dbReference>
<keyword evidence="3" id="KW-1185">Reference proteome</keyword>
<evidence type="ECO:0000313" key="2">
    <source>
        <dbReference type="EMBL" id="MDG0816079.1"/>
    </source>
</evidence>
<sequence>MELSVKKMIVMAFFFSTISTAFAGHEWGNGALDVPLRCTTVRGLFNGRALIYSSAILERRNQALYLTVYDGKNAVPVQQSVYSYRNLSTKDGVVVLTRLEEYARREKIWLYAGVEGLISHSPKGELIFLMRFVTDPSRTYSTFKCTELPKE</sequence>
<feature type="chain" id="PRO_5046626588" evidence="1">
    <location>
        <begin position="24"/>
        <end position="151"/>
    </location>
</feature>
<evidence type="ECO:0000256" key="1">
    <source>
        <dbReference type="SAM" id="SignalP"/>
    </source>
</evidence>
<name>A0ABT6DJI4_9BACT</name>
<keyword evidence="1" id="KW-0732">Signal</keyword>
<proteinExistence type="predicted"/>
<organism evidence="2 3">
    <name type="scientific">Bdellovibrio svalbardensis</name>
    <dbReference type="NCBI Taxonomy" id="2972972"/>
    <lineage>
        <taxon>Bacteria</taxon>
        <taxon>Pseudomonadati</taxon>
        <taxon>Bdellovibrionota</taxon>
        <taxon>Bdellovibrionia</taxon>
        <taxon>Bdellovibrionales</taxon>
        <taxon>Pseudobdellovibrionaceae</taxon>
        <taxon>Bdellovibrio</taxon>
    </lineage>
</organism>
<accession>A0ABT6DJI4</accession>
<feature type="signal peptide" evidence="1">
    <location>
        <begin position="1"/>
        <end position="23"/>
    </location>
</feature>
<gene>
    <name evidence="2" type="ORF">NWE73_06875</name>
</gene>
<evidence type="ECO:0000313" key="3">
    <source>
        <dbReference type="Proteomes" id="UP001152321"/>
    </source>
</evidence>
<dbReference type="Proteomes" id="UP001152321">
    <property type="component" value="Unassembled WGS sequence"/>
</dbReference>
<dbReference type="EMBL" id="JANRMI010000002">
    <property type="protein sequence ID" value="MDG0816079.1"/>
    <property type="molecule type" value="Genomic_DNA"/>
</dbReference>
<protein>
    <submittedName>
        <fullName evidence="2">Uncharacterized protein</fullName>
    </submittedName>
</protein>
<comment type="caution">
    <text evidence="2">The sequence shown here is derived from an EMBL/GenBank/DDBJ whole genome shotgun (WGS) entry which is preliminary data.</text>
</comment>